<dbReference type="InterPro" id="IPR009051">
    <property type="entry name" value="Helical_ferredxn"/>
</dbReference>
<keyword evidence="8" id="KW-1185">Reference proteome</keyword>
<dbReference type="PANTHER" id="PTHR43100">
    <property type="entry name" value="GLUTAMATE SYNTHASE [NADPH] SMALL CHAIN"/>
    <property type="match status" value="1"/>
</dbReference>
<keyword evidence="1" id="KW-0028">Amino-acid biosynthesis</keyword>
<dbReference type="PANTHER" id="PTHR43100:SF1">
    <property type="entry name" value="GLUTAMATE SYNTHASE [NADPH] SMALL CHAIN"/>
    <property type="match status" value="1"/>
</dbReference>
<dbReference type="Gene3D" id="1.10.1060.10">
    <property type="entry name" value="Alpha-helical ferredoxin"/>
    <property type="match status" value="1"/>
</dbReference>
<dbReference type="HOGENOM" id="CLU_000422_3_1_0"/>
<dbReference type="Proteomes" id="UP000054010">
    <property type="component" value="Unassembled WGS sequence"/>
</dbReference>
<proteinExistence type="predicted"/>
<dbReference type="OrthoDB" id="9803192at2"/>
<dbReference type="SUPFAM" id="SSF51971">
    <property type="entry name" value="Nucleotide-binding domain"/>
    <property type="match status" value="2"/>
</dbReference>
<evidence type="ECO:0000313" key="8">
    <source>
        <dbReference type="Proteomes" id="UP000054010"/>
    </source>
</evidence>
<dbReference type="NCBIfam" id="TIGR01317">
    <property type="entry name" value="GOGAT_sm_gam"/>
    <property type="match status" value="1"/>
</dbReference>
<evidence type="ECO:0000256" key="4">
    <source>
        <dbReference type="ARBA" id="ARBA00029440"/>
    </source>
</evidence>
<evidence type="ECO:0000256" key="1">
    <source>
        <dbReference type="ARBA" id="ARBA00022605"/>
    </source>
</evidence>
<evidence type="ECO:0000259" key="6">
    <source>
        <dbReference type="Pfam" id="PF14691"/>
    </source>
</evidence>
<dbReference type="GO" id="GO:0051536">
    <property type="term" value="F:iron-sulfur cluster binding"/>
    <property type="evidence" value="ECO:0007669"/>
    <property type="project" value="InterPro"/>
</dbReference>
<dbReference type="Pfam" id="PF14691">
    <property type="entry name" value="Fer4_20"/>
    <property type="match status" value="1"/>
</dbReference>
<dbReference type="InterPro" id="IPR023753">
    <property type="entry name" value="FAD/NAD-binding_dom"/>
</dbReference>
<name>E1IHK1_9CHLR</name>
<dbReference type="SUPFAM" id="SSF46548">
    <property type="entry name" value="alpha-helical ferredoxin"/>
    <property type="match status" value="1"/>
</dbReference>
<dbReference type="GO" id="GO:0006537">
    <property type="term" value="P:glutamate biosynthetic process"/>
    <property type="evidence" value="ECO:0007669"/>
    <property type="project" value="UniProtKB-KW"/>
</dbReference>
<protein>
    <submittedName>
        <fullName evidence="7">Glutamate synthase</fullName>
    </submittedName>
</protein>
<dbReference type="InterPro" id="IPR051394">
    <property type="entry name" value="Glutamate_Synthase"/>
</dbReference>
<reference evidence="7 8" key="1">
    <citation type="journal article" date="2011" name="J. Bacteriol.">
        <title>Draft genome sequence of the anoxygenic filamentous phototrophic bacterium Oscillochloris trichoides subsp. DG-6.</title>
        <authorList>
            <person name="Kuznetsov B.B."/>
            <person name="Ivanovsky R.N."/>
            <person name="Keppen O.I."/>
            <person name="Sukhacheva M.V."/>
            <person name="Bumazhkin B.K."/>
            <person name="Patutina E.O."/>
            <person name="Beletsky A.V."/>
            <person name="Mardanov A.V."/>
            <person name="Baslerov R.V."/>
            <person name="Panteleeva A.N."/>
            <person name="Kolganova T.V."/>
            <person name="Ravin N.V."/>
            <person name="Skryabin K.G."/>
        </authorList>
    </citation>
    <scope>NUCLEOTIDE SEQUENCE [LARGE SCALE GENOMIC DNA]</scope>
    <source>
        <strain evidence="7 8">DG-6</strain>
    </source>
</reference>
<dbReference type="PRINTS" id="PR00419">
    <property type="entry name" value="ADXRDTASE"/>
</dbReference>
<keyword evidence="3" id="KW-0314">Glutamate biosynthesis</keyword>
<sequence>MGDVEGFLKYGRAELHGRPVAERLADYQEVYEPVDEQTVVQQGARCMDCGIPYCHVACPLGNYIPGFNDLVYEGDWENALTLLHRDNNFPEFTGHLCPALCEGACSLSLSFEPVTIKMIELQIIERGFADGRVRPQPPRTLTGKRVAIVGSGPAGLAAAQQLRRQGHEVEVFERADRIGGLLRYGIPEFKLEKKIVDRRLEQLVAEGIIFHTGVEVGTDISADDLCRDFDAVLLAGGARKPRDLVAEGRELSGIYFAMDFLTQQNQRCEGDVVPPDDAISAEGKRVIVIGGGDTGADCVGTSLRQGALQVTSFELLPQPPLKRAKDNPWPEWPRVFRTPSSHEEGGERIYSVQTKRLIGDERGRVVAIEAVKVNWQRDAQGRMRMEEVPDSNFTMPCDLVLLAMGFTGAERNGMIEQLGVDLTPGGTVATNTSKMTSRPGVFAAGDMSRGQSLIVWAIAEGREAAKRIGEYLAKA</sequence>
<dbReference type="InterPro" id="IPR006005">
    <property type="entry name" value="Glut_synth_ssu1"/>
</dbReference>
<dbReference type="AlphaFoldDB" id="E1IHK1"/>
<evidence type="ECO:0000256" key="3">
    <source>
        <dbReference type="ARBA" id="ARBA00023164"/>
    </source>
</evidence>
<evidence type="ECO:0000259" key="5">
    <source>
        <dbReference type="Pfam" id="PF07992"/>
    </source>
</evidence>
<dbReference type="Pfam" id="PF07992">
    <property type="entry name" value="Pyr_redox_2"/>
    <property type="match status" value="1"/>
</dbReference>
<evidence type="ECO:0000256" key="2">
    <source>
        <dbReference type="ARBA" id="ARBA00023002"/>
    </source>
</evidence>
<evidence type="ECO:0000313" key="7">
    <source>
        <dbReference type="EMBL" id="EFO79364.1"/>
    </source>
</evidence>
<dbReference type="Gene3D" id="3.50.50.60">
    <property type="entry name" value="FAD/NAD(P)-binding domain"/>
    <property type="match status" value="2"/>
</dbReference>
<dbReference type="EMBL" id="ADVR01000116">
    <property type="protein sequence ID" value="EFO79364.1"/>
    <property type="molecule type" value="Genomic_DNA"/>
</dbReference>
<organism evidence="7 8">
    <name type="scientific">Oscillochloris trichoides DG-6</name>
    <dbReference type="NCBI Taxonomy" id="765420"/>
    <lineage>
        <taxon>Bacteria</taxon>
        <taxon>Bacillati</taxon>
        <taxon>Chloroflexota</taxon>
        <taxon>Chloroflexia</taxon>
        <taxon>Chloroflexales</taxon>
        <taxon>Chloroflexineae</taxon>
        <taxon>Oscillochloridaceae</taxon>
        <taxon>Oscillochloris</taxon>
    </lineage>
</organism>
<dbReference type="GO" id="GO:0016639">
    <property type="term" value="F:oxidoreductase activity, acting on the CH-NH2 group of donors, NAD or NADP as acceptor"/>
    <property type="evidence" value="ECO:0007669"/>
    <property type="project" value="InterPro"/>
</dbReference>
<accession>E1IHK1</accession>
<dbReference type="eggNOG" id="COG0493">
    <property type="taxonomic scope" value="Bacteria"/>
</dbReference>
<gene>
    <name evidence="7" type="ORF">OSCT_2802</name>
</gene>
<dbReference type="InterPro" id="IPR036188">
    <property type="entry name" value="FAD/NAD-bd_sf"/>
</dbReference>
<comment type="caution">
    <text evidence="7">The sequence shown here is derived from an EMBL/GenBank/DDBJ whole genome shotgun (WGS) entry which is preliminary data.</text>
</comment>
<comment type="pathway">
    <text evidence="4">Amino-acid biosynthesis.</text>
</comment>
<keyword evidence="2" id="KW-0560">Oxidoreductase</keyword>
<feature type="domain" description="Dihydroprymidine dehydrogenase" evidence="6">
    <location>
        <begin position="25"/>
        <end position="126"/>
    </location>
</feature>
<feature type="domain" description="FAD/NAD(P)-binding" evidence="5">
    <location>
        <begin position="145"/>
        <end position="461"/>
    </location>
</feature>
<dbReference type="InterPro" id="IPR028261">
    <property type="entry name" value="DPD_II"/>
</dbReference>
<dbReference type="STRING" id="765420.OSCT_2802"/>